<proteinExistence type="predicted"/>
<reference evidence="3" key="1">
    <citation type="submission" date="2014-11" db="EMBL/GenBank/DDBJ databases">
        <authorList>
            <person name="Otto D Thomas"/>
            <person name="Naeem Raeece"/>
        </authorList>
    </citation>
    <scope>NUCLEOTIDE SEQUENCE</scope>
</reference>
<dbReference type="AlphaFoldDB" id="A0A0G4FTF4"/>
<dbReference type="EMBL" id="CDMZ01000621">
    <property type="protein sequence ID" value="CEM18129.1"/>
    <property type="molecule type" value="Genomic_DNA"/>
</dbReference>
<dbReference type="Pfam" id="PF04424">
    <property type="entry name" value="MINDY_DUB"/>
    <property type="match status" value="2"/>
</dbReference>
<accession>A0A0G4FTF4</accession>
<feature type="compositionally biased region" description="Pro residues" evidence="1">
    <location>
        <begin position="750"/>
        <end position="770"/>
    </location>
</feature>
<feature type="region of interest" description="Disordered" evidence="1">
    <location>
        <begin position="689"/>
        <end position="793"/>
    </location>
</feature>
<dbReference type="GO" id="GO:1990380">
    <property type="term" value="F:K48-linked deubiquitinase activity"/>
    <property type="evidence" value="ECO:0007669"/>
    <property type="project" value="InterPro"/>
</dbReference>
<dbReference type="GO" id="GO:0071944">
    <property type="term" value="C:cell periphery"/>
    <property type="evidence" value="ECO:0007669"/>
    <property type="project" value="TreeGrafter"/>
</dbReference>
<dbReference type="PANTHER" id="PTHR18063:SF6">
    <property type="entry name" value="UBIQUITIN CARBOXYL-TERMINAL HYDROLASE"/>
    <property type="match status" value="1"/>
</dbReference>
<feature type="compositionally biased region" description="Gly residues" evidence="1">
    <location>
        <begin position="231"/>
        <end position="244"/>
    </location>
</feature>
<feature type="compositionally biased region" description="Basic and acidic residues" evidence="1">
    <location>
        <begin position="715"/>
        <end position="733"/>
    </location>
</feature>
<feature type="compositionally biased region" description="Low complexity" evidence="1">
    <location>
        <begin position="735"/>
        <end position="749"/>
    </location>
</feature>
<dbReference type="InterPro" id="IPR033979">
    <property type="entry name" value="MINDY_domain"/>
</dbReference>
<dbReference type="GO" id="GO:0004843">
    <property type="term" value="F:cysteine-type deubiquitinase activity"/>
    <property type="evidence" value="ECO:0007669"/>
    <property type="project" value="InterPro"/>
</dbReference>
<dbReference type="GO" id="GO:0016807">
    <property type="term" value="F:cysteine-type carboxypeptidase activity"/>
    <property type="evidence" value="ECO:0007669"/>
    <property type="project" value="TreeGrafter"/>
</dbReference>
<feature type="compositionally biased region" description="Acidic residues" evidence="1">
    <location>
        <begin position="275"/>
        <end position="291"/>
    </location>
</feature>
<feature type="compositionally biased region" description="Low complexity" evidence="1">
    <location>
        <begin position="396"/>
        <end position="420"/>
    </location>
</feature>
<feature type="compositionally biased region" description="Polar residues" evidence="1">
    <location>
        <begin position="253"/>
        <end position="264"/>
    </location>
</feature>
<feature type="region of interest" description="Disordered" evidence="1">
    <location>
        <begin position="527"/>
        <end position="557"/>
    </location>
</feature>
<dbReference type="PANTHER" id="PTHR18063">
    <property type="entry name" value="NF-E2 INDUCIBLE PROTEIN"/>
    <property type="match status" value="1"/>
</dbReference>
<feature type="domain" description="MINDY deubiquitinase" evidence="2">
    <location>
        <begin position="8"/>
        <end position="170"/>
    </location>
</feature>
<name>A0A0G4FTF4_9ALVE</name>
<dbReference type="VEuPathDB" id="CryptoDB:Cvel_18682"/>
<evidence type="ECO:0000313" key="3">
    <source>
        <dbReference type="EMBL" id="CEM18129.1"/>
    </source>
</evidence>
<feature type="compositionally biased region" description="Pro residues" evidence="1">
    <location>
        <begin position="439"/>
        <end position="450"/>
    </location>
</feature>
<evidence type="ECO:0000259" key="2">
    <source>
        <dbReference type="Pfam" id="PF04424"/>
    </source>
</evidence>
<evidence type="ECO:0000256" key="1">
    <source>
        <dbReference type="SAM" id="MobiDB-lite"/>
    </source>
</evidence>
<protein>
    <recommendedName>
        <fullName evidence="2">MINDY deubiquitinase domain-containing protein</fullName>
    </recommendedName>
</protein>
<feature type="compositionally biased region" description="Low complexity" evidence="1">
    <location>
        <begin position="537"/>
        <end position="557"/>
    </location>
</feature>
<feature type="compositionally biased region" description="Low complexity" evidence="1">
    <location>
        <begin position="337"/>
        <end position="357"/>
    </location>
</feature>
<sequence length="793" mass="84527">MPSSRVDRYEIKRIKFFNKVRPILLQNQNGPCPLLAIANTLLLRGRIDFPEDYQRISFEDLVSLIGNLLFDLNANRLEDENFKAILDGVINILPKLNEGLDVNCNFGDCLKFEYTPELAVFDLLDMKVVHGWVVGREESAFPFLSKLYYNQLVEKLVNLSDAEAKFLRGSPTASSPMTRKSREGSIGGAFKDFREQGQNAELAWAGASAAAGADSLPPAALVPACGEQGEVEGGAAGVTGGGGEQDTPPEGEASQQQGASSPSVNKGEATKGAAEEEGGLSEGGVEEGEGEEAGKVEGTGDEEEGEAPPDVQDAKEAEEPAAAVHGEASQAVETVQEAAPVEAAHEPSSASPAAAGGAEEKGEKEEEEASPEPLNANQTAGETEEPSPPPATDTNALPPAVEETAPEPAAAAAAGEEALPPNEPAQEGADVFVTAASHPPDPFDAPPPSFPDQLGTDAPAGETATPPADTLEQEAPLPSVEHVEEANHSAEPPSPLESSLGVREVDWEVTHASEGLREAPALLYTEQTHGMDPPPAAASAAAAASSSARVPPRRSNSAEVREGLVLRDWFENTSNQLTFEGLLQLRSHVKERELCVFFRNNHFNVLFRYNGDLFLLATDEAFKDIKSVVWERLDALHGDTAYFNADFIETNTAAAAAAAASPAQTYPHSAAAAAAPAMPIYPQPYVPHGAQPYAPPQGAPQQPMYMYGDPSPKTMAERDRQMALQMQRDEEAAWQRQQQQQQQQRIQQTRPPPGYPPQRPTSRPAPPPPANSGRASGGRRRDEDGPKKKCVIM</sequence>
<dbReference type="GO" id="GO:0071108">
    <property type="term" value="P:protein K48-linked deubiquitination"/>
    <property type="evidence" value="ECO:0007669"/>
    <property type="project" value="TreeGrafter"/>
</dbReference>
<organism evidence="3">
    <name type="scientific">Chromera velia CCMP2878</name>
    <dbReference type="NCBI Taxonomy" id="1169474"/>
    <lineage>
        <taxon>Eukaryota</taxon>
        <taxon>Sar</taxon>
        <taxon>Alveolata</taxon>
        <taxon>Colpodellida</taxon>
        <taxon>Chromeraceae</taxon>
        <taxon>Chromera</taxon>
    </lineage>
</organism>
<gene>
    <name evidence="3" type="ORF">Cvel_18682</name>
</gene>
<dbReference type="GO" id="GO:0005829">
    <property type="term" value="C:cytosol"/>
    <property type="evidence" value="ECO:0007669"/>
    <property type="project" value="TreeGrafter"/>
</dbReference>
<feature type="region of interest" description="Disordered" evidence="1">
    <location>
        <begin position="230"/>
        <end position="500"/>
    </location>
</feature>
<dbReference type="InterPro" id="IPR007518">
    <property type="entry name" value="MINDY"/>
</dbReference>
<feature type="domain" description="MINDY deubiquitinase" evidence="2">
    <location>
        <begin position="546"/>
        <end position="647"/>
    </location>
</feature>